<dbReference type="RefSeq" id="WP_347308705.1">
    <property type="nucleotide sequence ID" value="NZ_JBAJEX010000008.1"/>
</dbReference>
<dbReference type="InterPro" id="IPR006135">
    <property type="entry name" value="T3SS_substrate_exporter"/>
</dbReference>
<keyword evidence="10 13" id="KW-0472">Membrane</keyword>
<keyword evidence="7 13" id="KW-1005">Bacterial flagellum biogenesis</keyword>
<feature type="transmembrane region" description="Helical" evidence="13">
    <location>
        <begin position="33"/>
        <end position="51"/>
    </location>
</feature>
<dbReference type="PANTHER" id="PTHR30531">
    <property type="entry name" value="FLAGELLAR BIOSYNTHETIC PROTEIN FLHB"/>
    <property type="match status" value="1"/>
</dbReference>
<dbReference type="InterPro" id="IPR029025">
    <property type="entry name" value="T3SS_substrate_exporter_C"/>
</dbReference>
<evidence type="ECO:0000256" key="3">
    <source>
        <dbReference type="ARBA" id="ARBA00021622"/>
    </source>
</evidence>
<evidence type="ECO:0000256" key="7">
    <source>
        <dbReference type="ARBA" id="ARBA00022795"/>
    </source>
</evidence>
<dbReference type="Gene3D" id="6.10.250.2080">
    <property type="match status" value="1"/>
</dbReference>
<keyword evidence="5 13" id="KW-1003">Cell membrane</keyword>
<evidence type="ECO:0000313" key="15">
    <source>
        <dbReference type="EMBL" id="MEO1767596.1"/>
    </source>
</evidence>
<feature type="region of interest" description="Disordered" evidence="14">
    <location>
        <begin position="355"/>
        <end position="380"/>
    </location>
</feature>
<sequence length="380" mass="42159">MAEDSDLEKTEAATARRIQRAREEGQVVRSRELSTFLELLTALGVLMLMGHHFMRTLSHLMEAGFTLDRATVLDSRLMLARFYGQFVDVLVAFLPLLGALLLAGFLAPLLLSGWNFTLKPLTPNFTRLDPLAGLGRMFSLNALVELLKAVVKSLLIGGVAAWVIWQSLDAFFALPGEPLPVAIRHLGSLTVSTALILVGAFLFLVVADVPFQLWQYARGLRMTKEEVRQEVKESEGDPQIKSRIRAMQREAARRRMMAEVPKAQVVVTNPTHFAVALRYEEKRMAAPQVVAKGAALLASRIVELAREHHVPVLEAPALARALYRHADVGDEVPQRLYSAVAQVLAYVYQLRQAATKPEPPRDLPVPPDMDPLSRAEETHA</sequence>
<keyword evidence="15" id="KW-0969">Cilium</keyword>
<comment type="subcellular location">
    <subcellularLocation>
        <location evidence="1">Cell membrane</location>
        <topology evidence="1">Multi-pass membrane protein</topology>
    </subcellularLocation>
</comment>
<keyword evidence="15" id="KW-0282">Flagellum</keyword>
<keyword evidence="6 13" id="KW-0812">Transmembrane</keyword>
<protein>
    <recommendedName>
        <fullName evidence="3 13">Flagellar biosynthetic protein FlhB</fullName>
    </recommendedName>
</protein>
<evidence type="ECO:0000256" key="14">
    <source>
        <dbReference type="SAM" id="MobiDB-lite"/>
    </source>
</evidence>
<dbReference type="SUPFAM" id="SSF160544">
    <property type="entry name" value="EscU C-terminal domain-like"/>
    <property type="match status" value="1"/>
</dbReference>
<dbReference type="InterPro" id="IPR006136">
    <property type="entry name" value="FlhB"/>
</dbReference>
<evidence type="ECO:0000256" key="4">
    <source>
        <dbReference type="ARBA" id="ARBA00022448"/>
    </source>
</evidence>
<dbReference type="PRINTS" id="PR00950">
    <property type="entry name" value="TYPE3IMSPROT"/>
</dbReference>
<feature type="transmembrane region" description="Helical" evidence="13">
    <location>
        <begin position="86"/>
        <end position="111"/>
    </location>
</feature>
<dbReference type="Gene3D" id="3.40.1690.10">
    <property type="entry name" value="secretion proteins EscU"/>
    <property type="match status" value="1"/>
</dbReference>
<keyword evidence="9 13" id="KW-1133">Transmembrane helix</keyword>
<dbReference type="Pfam" id="PF01312">
    <property type="entry name" value="Bac_export_2"/>
    <property type="match status" value="1"/>
</dbReference>
<dbReference type="EMBL" id="JBAJEX010000008">
    <property type="protein sequence ID" value="MEO1767596.1"/>
    <property type="molecule type" value="Genomic_DNA"/>
</dbReference>
<accession>A0ABV0EG09</accession>
<comment type="caution">
    <text evidence="15">The sequence shown here is derived from an EMBL/GenBank/DDBJ whole genome shotgun (WGS) entry which is preliminary data.</text>
</comment>
<evidence type="ECO:0000256" key="2">
    <source>
        <dbReference type="ARBA" id="ARBA00010690"/>
    </source>
</evidence>
<evidence type="ECO:0000256" key="12">
    <source>
        <dbReference type="ARBA" id="ARBA00025078"/>
    </source>
</evidence>
<evidence type="ECO:0000256" key="1">
    <source>
        <dbReference type="ARBA" id="ARBA00004651"/>
    </source>
</evidence>
<keyword evidence="11 13" id="KW-1006">Bacterial flagellum protein export</keyword>
<dbReference type="NCBIfam" id="TIGR00328">
    <property type="entry name" value="flhB"/>
    <property type="match status" value="1"/>
</dbReference>
<evidence type="ECO:0000256" key="11">
    <source>
        <dbReference type="ARBA" id="ARBA00023225"/>
    </source>
</evidence>
<evidence type="ECO:0000256" key="9">
    <source>
        <dbReference type="ARBA" id="ARBA00022989"/>
    </source>
</evidence>
<dbReference type="Proteomes" id="UP001482231">
    <property type="component" value="Unassembled WGS sequence"/>
</dbReference>
<evidence type="ECO:0000256" key="5">
    <source>
        <dbReference type="ARBA" id="ARBA00022475"/>
    </source>
</evidence>
<reference evidence="15 16" key="1">
    <citation type="submission" date="2024-02" db="EMBL/GenBank/DDBJ databases">
        <title>New thermophilic sulfur-oxidizing bacteria from a hot springs of the Uzon caldera (Kamchatka, Russia).</title>
        <authorList>
            <person name="Dukat A.M."/>
            <person name="Elcheninov A.G."/>
            <person name="Frolov E.N."/>
        </authorList>
    </citation>
    <scope>NUCLEOTIDE SEQUENCE [LARGE SCALE GENOMIC DNA]</scope>
    <source>
        <strain evidence="15 16">AK1</strain>
    </source>
</reference>
<feature type="transmembrane region" description="Helical" evidence="13">
    <location>
        <begin position="194"/>
        <end position="214"/>
    </location>
</feature>
<evidence type="ECO:0000256" key="10">
    <source>
        <dbReference type="ARBA" id="ARBA00023136"/>
    </source>
</evidence>
<keyword evidence="16" id="KW-1185">Reference proteome</keyword>
<keyword evidence="4 13" id="KW-0813">Transport</keyword>
<evidence type="ECO:0000256" key="13">
    <source>
        <dbReference type="RuleBase" id="RU364091"/>
    </source>
</evidence>
<gene>
    <name evidence="13 15" type="primary">flhB</name>
    <name evidence="15" type="ORF">V6E02_10275</name>
</gene>
<comment type="function">
    <text evidence="12 13">Required for formation of the rod structure in the basal body of the flagellar apparatus. Together with FliI and FliH, may constitute the export apparatus of flagellin.</text>
</comment>
<keyword evidence="15" id="KW-0966">Cell projection</keyword>
<proteinExistence type="inferred from homology"/>
<keyword evidence="8 13" id="KW-0653">Protein transport</keyword>
<organism evidence="15 16">
    <name type="scientific">Thiobacter aerophilum</name>
    <dbReference type="NCBI Taxonomy" id="3121275"/>
    <lineage>
        <taxon>Bacteria</taxon>
        <taxon>Pseudomonadati</taxon>
        <taxon>Pseudomonadota</taxon>
        <taxon>Betaproteobacteria</taxon>
        <taxon>Burkholderiales</taxon>
        <taxon>Thiobacteraceae</taxon>
        <taxon>Thiobacter</taxon>
    </lineage>
</organism>
<evidence type="ECO:0000313" key="16">
    <source>
        <dbReference type="Proteomes" id="UP001482231"/>
    </source>
</evidence>
<dbReference type="PANTHER" id="PTHR30531:SF12">
    <property type="entry name" value="FLAGELLAR BIOSYNTHETIC PROTEIN FLHB"/>
    <property type="match status" value="1"/>
</dbReference>
<evidence type="ECO:0000256" key="8">
    <source>
        <dbReference type="ARBA" id="ARBA00022927"/>
    </source>
</evidence>
<feature type="compositionally biased region" description="Basic and acidic residues" evidence="14">
    <location>
        <begin position="371"/>
        <end position="380"/>
    </location>
</feature>
<evidence type="ECO:0000256" key="6">
    <source>
        <dbReference type="ARBA" id="ARBA00022692"/>
    </source>
</evidence>
<feature type="transmembrane region" description="Helical" evidence="13">
    <location>
        <begin position="154"/>
        <end position="174"/>
    </location>
</feature>
<comment type="similarity">
    <text evidence="2 13">Belongs to the type III secretion exporter family.</text>
</comment>
<name>A0ABV0EG09_9BURK</name>